<dbReference type="AlphaFoldDB" id="A0A923M5A2"/>
<gene>
    <name evidence="2" type="ORF">H8R02_00950</name>
</gene>
<proteinExistence type="predicted"/>
<dbReference type="Pfam" id="PF01796">
    <property type="entry name" value="OB_ChsH2_C"/>
    <property type="match status" value="1"/>
</dbReference>
<organism evidence="2 3">
    <name type="scientific">Ramlibacter albus</name>
    <dbReference type="NCBI Taxonomy" id="2079448"/>
    <lineage>
        <taxon>Bacteria</taxon>
        <taxon>Pseudomonadati</taxon>
        <taxon>Pseudomonadota</taxon>
        <taxon>Betaproteobacteria</taxon>
        <taxon>Burkholderiales</taxon>
        <taxon>Comamonadaceae</taxon>
        <taxon>Ramlibacter</taxon>
    </lineage>
</organism>
<evidence type="ECO:0000313" key="2">
    <source>
        <dbReference type="EMBL" id="MBC5763001.1"/>
    </source>
</evidence>
<reference evidence="2" key="1">
    <citation type="submission" date="2020-08" db="EMBL/GenBank/DDBJ databases">
        <title>Ramlibacter sp. GTP1 16S ribosomal RNA gene genome sequencing and assembly.</title>
        <authorList>
            <person name="Kang M."/>
        </authorList>
    </citation>
    <scope>NUCLEOTIDE SEQUENCE</scope>
    <source>
        <strain evidence="2">GTP1</strain>
    </source>
</reference>
<evidence type="ECO:0000313" key="3">
    <source>
        <dbReference type="Proteomes" id="UP000596827"/>
    </source>
</evidence>
<protein>
    <submittedName>
        <fullName evidence="2">OB-fold domain-containing protein</fullName>
    </submittedName>
</protein>
<dbReference type="PANTHER" id="PTHR34075:SF5">
    <property type="entry name" value="BLR3430 PROTEIN"/>
    <property type="match status" value="1"/>
</dbReference>
<accession>A0A923M5A2</accession>
<keyword evidence="3" id="KW-1185">Reference proteome</keyword>
<comment type="caution">
    <text evidence="2">The sequence shown here is derived from an EMBL/GenBank/DDBJ whole genome shotgun (WGS) entry which is preliminary data.</text>
</comment>
<dbReference type="Proteomes" id="UP000596827">
    <property type="component" value="Unassembled WGS sequence"/>
</dbReference>
<dbReference type="InterPro" id="IPR002878">
    <property type="entry name" value="ChsH2_C"/>
</dbReference>
<dbReference type="RefSeq" id="WP_187079476.1">
    <property type="nucleotide sequence ID" value="NZ_JACORU010000001.1"/>
</dbReference>
<dbReference type="EMBL" id="JACORU010000001">
    <property type="protein sequence ID" value="MBC5763001.1"/>
    <property type="molecule type" value="Genomic_DNA"/>
</dbReference>
<dbReference type="Gene3D" id="6.10.30.10">
    <property type="match status" value="1"/>
</dbReference>
<evidence type="ECO:0000259" key="1">
    <source>
        <dbReference type="Pfam" id="PF01796"/>
    </source>
</evidence>
<dbReference type="InterPro" id="IPR012340">
    <property type="entry name" value="NA-bd_OB-fold"/>
</dbReference>
<dbReference type="InterPro" id="IPR052513">
    <property type="entry name" value="Thioester_dehydratase-like"/>
</dbReference>
<dbReference type="PANTHER" id="PTHR34075">
    <property type="entry name" value="BLR3430 PROTEIN"/>
    <property type="match status" value="1"/>
</dbReference>
<dbReference type="SUPFAM" id="SSF50249">
    <property type="entry name" value="Nucleic acid-binding proteins"/>
    <property type="match status" value="1"/>
</dbReference>
<sequence length="129" mass="14264">MSGQTYGHHTAHERAFTDGLAKRRLLVAKCPVCSSVLAYTQRLCPDHPRAGLEWCTASGQATVHTFSIYRIGYADREPPYAVAIVQLDEGPRLSCALPAEEDLRVGMPVFAEFDSAGSLVFRTQPRRDQ</sequence>
<name>A0A923M5A2_9BURK</name>
<feature type="domain" description="ChsH2 C-terminal OB-fold" evidence="1">
    <location>
        <begin position="54"/>
        <end position="113"/>
    </location>
</feature>